<comment type="caution">
    <text evidence="1">The sequence shown here is derived from an EMBL/GenBank/DDBJ whole genome shotgun (WGS) entry which is preliminary data.</text>
</comment>
<dbReference type="SUPFAM" id="SSF52402">
    <property type="entry name" value="Adenine nucleotide alpha hydrolases-like"/>
    <property type="match status" value="2"/>
</dbReference>
<gene>
    <name evidence="1" type="ORF">J2800_000096</name>
</gene>
<dbReference type="EMBL" id="JAVDRL010000001">
    <property type="protein sequence ID" value="MDR6529381.1"/>
    <property type="molecule type" value="Genomic_DNA"/>
</dbReference>
<evidence type="ECO:0000313" key="1">
    <source>
        <dbReference type="EMBL" id="MDR6529381.1"/>
    </source>
</evidence>
<name>A0ABU1MUL9_9CAUL</name>
<organism evidence="1 2">
    <name type="scientific">Caulobacter rhizosphaerae</name>
    <dbReference type="NCBI Taxonomy" id="2010972"/>
    <lineage>
        <taxon>Bacteria</taxon>
        <taxon>Pseudomonadati</taxon>
        <taxon>Pseudomonadota</taxon>
        <taxon>Alphaproteobacteria</taxon>
        <taxon>Caulobacterales</taxon>
        <taxon>Caulobacteraceae</taxon>
        <taxon>Caulobacter</taxon>
    </lineage>
</organism>
<dbReference type="CDD" id="cd00293">
    <property type="entry name" value="USP-like"/>
    <property type="match status" value="1"/>
</dbReference>
<dbReference type="Proteomes" id="UP001262754">
    <property type="component" value="Unassembled WGS sequence"/>
</dbReference>
<accession>A0ABU1MUL9</accession>
<sequence>MSWARIMAPLAGAPTDRGLLESARVLAEGFDAELACVHAPADMADLMPWMGEGFMGGVQVTALESLKEAAVEGHRAVDRLVAELGYARSRAISLDSPVWAGLAMEGRLSDVIVFDSAAARGKGPLAESFQQMIADEQRPVMVARPGLKVGGTVLVAWDGGKEASRAMRTALPLLQKAAMVVVAGAPGASSRNFALERLVEFLAARGVTATTKVLDGTGNDAATLLLGAAREVGADVMVAGAFGHPRLQEFIFGGTTRSLLNSDGPSLFLSH</sequence>
<reference evidence="1 2" key="1">
    <citation type="submission" date="2023-07" db="EMBL/GenBank/DDBJ databases">
        <title>Sorghum-associated microbial communities from plants grown in Nebraska, USA.</title>
        <authorList>
            <person name="Schachtman D."/>
        </authorList>
    </citation>
    <scope>NUCLEOTIDE SEQUENCE [LARGE SCALE GENOMIC DNA]</scope>
    <source>
        <strain evidence="1 2">DS2154</strain>
    </source>
</reference>
<dbReference type="Gene3D" id="3.40.50.12370">
    <property type="match status" value="1"/>
</dbReference>
<keyword evidence="2" id="KW-1185">Reference proteome</keyword>
<evidence type="ECO:0000313" key="2">
    <source>
        <dbReference type="Proteomes" id="UP001262754"/>
    </source>
</evidence>
<proteinExistence type="predicted"/>
<dbReference type="RefSeq" id="WP_163230587.1">
    <property type="nucleotide sequence ID" value="NZ_BMLD01000005.1"/>
</dbReference>
<protein>
    <submittedName>
        <fullName evidence="1">Nucleotide-binding universal stress UspA family protein</fullName>
    </submittedName>
</protein>